<evidence type="ECO:0000313" key="11">
    <source>
        <dbReference type="EMBL" id="XDI37524.1"/>
    </source>
</evidence>
<gene>
    <name evidence="11" type="primary">holA</name>
    <name evidence="11" type="ORF">AB3N04_04200</name>
</gene>
<evidence type="ECO:0000256" key="7">
    <source>
        <dbReference type="ARBA" id="ARBA00034754"/>
    </source>
</evidence>
<evidence type="ECO:0000256" key="3">
    <source>
        <dbReference type="ARBA" id="ARBA00022679"/>
    </source>
</evidence>
<comment type="similarity">
    <text evidence="7">Belongs to the DNA polymerase HolA subunit family.</text>
</comment>
<dbReference type="InterPro" id="IPR010372">
    <property type="entry name" value="DNA_pol3_delta_N"/>
</dbReference>
<dbReference type="InterPro" id="IPR008921">
    <property type="entry name" value="DNA_pol3_clamp-load_cplx_C"/>
</dbReference>
<feature type="domain" description="DNA polymerase III delta subunit-like C-terminal" evidence="10">
    <location>
        <begin position="216"/>
        <end position="336"/>
    </location>
</feature>
<dbReference type="RefSeq" id="WP_368504863.1">
    <property type="nucleotide sequence ID" value="NZ_CP162551.1"/>
</dbReference>
<evidence type="ECO:0000256" key="8">
    <source>
        <dbReference type="ARBA" id="ARBA00049244"/>
    </source>
</evidence>
<evidence type="ECO:0000259" key="10">
    <source>
        <dbReference type="Pfam" id="PF21694"/>
    </source>
</evidence>
<dbReference type="EC" id="2.7.7.7" evidence="1"/>
<dbReference type="InterPro" id="IPR005790">
    <property type="entry name" value="DNA_polIII_delta"/>
</dbReference>
<evidence type="ECO:0000256" key="1">
    <source>
        <dbReference type="ARBA" id="ARBA00012417"/>
    </source>
</evidence>
<dbReference type="EMBL" id="CP162551">
    <property type="protein sequence ID" value="XDI37524.1"/>
    <property type="molecule type" value="Genomic_DNA"/>
</dbReference>
<evidence type="ECO:0000256" key="5">
    <source>
        <dbReference type="ARBA" id="ARBA00022705"/>
    </source>
</evidence>
<dbReference type="SUPFAM" id="SSF52540">
    <property type="entry name" value="P-loop containing nucleoside triphosphate hydrolases"/>
    <property type="match status" value="1"/>
</dbReference>
<keyword evidence="6" id="KW-0239">DNA-directed DNA polymerase</keyword>
<dbReference type="NCBIfam" id="TIGR01128">
    <property type="entry name" value="holA"/>
    <property type="match status" value="1"/>
</dbReference>
<dbReference type="AlphaFoldDB" id="A0AB39BVU1"/>
<dbReference type="Gene3D" id="1.20.272.10">
    <property type="match status" value="1"/>
</dbReference>
<dbReference type="GO" id="GO:0003677">
    <property type="term" value="F:DNA binding"/>
    <property type="evidence" value="ECO:0007669"/>
    <property type="project" value="InterPro"/>
</dbReference>
<dbReference type="InterPro" id="IPR048466">
    <property type="entry name" value="DNA_pol3_delta-like_C"/>
</dbReference>
<sequence length="343" mass="39246">MNYLQAKKELKQGKVSPVYFIYGTQAFLIEDFTQHLLNQVIGQDGSDMNVITYNFSETPIELAVQEAETMPFLGANKVVIVKDFQAVTSQKPDSKIEHDLEVLTQYIENPSPESTLVLVAPYEKLDERKKVTKRLKKEAAVIEAMPFDDRMMKQWIEEQATTKGIQITKEASERLVERLGFDLLMLAGELEKMALYVGEEEITVDVVDLLVARTLEQDVFALIDFAVKKRLDEALVIYHDLLKQKEDPLKLLALLARQFRIYYQVKGLSKQAYSQKQIATQLKLHPYVVKLANAKVNQFDERTLLTFLEACADTDYAIKSGKIDKVLALELLLMRMTQKTETK</sequence>
<dbReference type="Pfam" id="PF21694">
    <property type="entry name" value="DNA_pol3_delta_C"/>
    <property type="match status" value="1"/>
</dbReference>
<keyword evidence="5" id="KW-0235">DNA replication</keyword>
<dbReference type="PANTHER" id="PTHR34388:SF1">
    <property type="entry name" value="DNA POLYMERASE III SUBUNIT DELTA"/>
    <property type="match status" value="1"/>
</dbReference>
<evidence type="ECO:0000256" key="4">
    <source>
        <dbReference type="ARBA" id="ARBA00022695"/>
    </source>
</evidence>
<dbReference type="GO" id="GO:0006261">
    <property type="term" value="P:DNA-templated DNA replication"/>
    <property type="evidence" value="ECO:0007669"/>
    <property type="project" value="TreeGrafter"/>
</dbReference>
<reference evidence="11" key="1">
    <citation type="submission" date="2024-07" db="EMBL/GenBank/DDBJ databases">
        <title>Identification and characteristics of an arsenic-resistant bacterial isolate, which belongs to a novel species.</title>
        <authorList>
            <person name="Juszczyk A."/>
            <person name="Kowalczyk A."/>
            <person name="Was K."/>
            <person name="Kosowicz W."/>
            <person name="Budzyn A."/>
            <person name="Latowski D."/>
        </authorList>
    </citation>
    <scope>NUCLEOTIDE SEQUENCE</scope>
    <source>
        <strain evidence="11">As8PL</strain>
    </source>
</reference>
<protein>
    <recommendedName>
        <fullName evidence="2">DNA polymerase III subunit delta</fullName>
        <ecNumber evidence="1">2.7.7.7</ecNumber>
    </recommendedName>
</protein>
<proteinExistence type="inferred from homology"/>
<dbReference type="PANTHER" id="PTHR34388">
    <property type="entry name" value="DNA POLYMERASE III SUBUNIT DELTA"/>
    <property type="match status" value="1"/>
</dbReference>
<organism evidence="11">
    <name type="scientific">Alkalihalophilus sp. As8PL</name>
    <dbReference type="NCBI Taxonomy" id="3237103"/>
    <lineage>
        <taxon>Bacteria</taxon>
        <taxon>Bacillati</taxon>
        <taxon>Bacillota</taxon>
        <taxon>Bacilli</taxon>
        <taxon>Bacillales</taxon>
        <taxon>Bacillaceae</taxon>
        <taxon>Alkalihalophilus</taxon>
    </lineage>
</organism>
<dbReference type="GO" id="GO:0009360">
    <property type="term" value="C:DNA polymerase III complex"/>
    <property type="evidence" value="ECO:0007669"/>
    <property type="project" value="InterPro"/>
</dbReference>
<comment type="catalytic activity">
    <reaction evidence="8">
        <text>DNA(n) + a 2'-deoxyribonucleoside 5'-triphosphate = DNA(n+1) + diphosphate</text>
        <dbReference type="Rhea" id="RHEA:22508"/>
        <dbReference type="Rhea" id="RHEA-COMP:17339"/>
        <dbReference type="Rhea" id="RHEA-COMP:17340"/>
        <dbReference type="ChEBI" id="CHEBI:33019"/>
        <dbReference type="ChEBI" id="CHEBI:61560"/>
        <dbReference type="ChEBI" id="CHEBI:173112"/>
        <dbReference type="EC" id="2.7.7.7"/>
    </reaction>
</comment>
<dbReference type="Pfam" id="PF06144">
    <property type="entry name" value="DNA_pol3_delta"/>
    <property type="match status" value="1"/>
</dbReference>
<dbReference type="Gene3D" id="3.40.50.300">
    <property type="entry name" value="P-loop containing nucleotide triphosphate hydrolases"/>
    <property type="match status" value="1"/>
</dbReference>
<evidence type="ECO:0000256" key="6">
    <source>
        <dbReference type="ARBA" id="ARBA00022932"/>
    </source>
</evidence>
<dbReference type="InterPro" id="IPR027417">
    <property type="entry name" value="P-loop_NTPase"/>
</dbReference>
<name>A0AB39BVU1_9BACI</name>
<dbReference type="Gene3D" id="1.10.8.60">
    <property type="match status" value="1"/>
</dbReference>
<feature type="domain" description="DNA polymerase III delta N-terminal" evidence="9">
    <location>
        <begin position="19"/>
        <end position="144"/>
    </location>
</feature>
<keyword evidence="3 11" id="KW-0808">Transferase</keyword>
<dbReference type="SUPFAM" id="SSF48019">
    <property type="entry name" value="post-AAA+ oligomerization domain-like"/>
    <property type="match status" value="1"/>
</dbReference>
<dbReference type="GO" id="GO:0003887">
    <property type="term" value="F:DNA-directed DNA polymerase activity"/>
    <property type="evidence" value="ECO:0007669"/>
    <property type="project" value="UniProtKB-KW"/>
</dbReference>
<keyword evidence="4 11" id="KW-0548">Nucleotidyltransferase</keyword>
<evidence type="ECO:0000259" key="9">
    <source>
        <dbReference type="Pfam" id="PF06144"/>
    </source>
</evidence>
<evidence type="ECO:0000256" key="2">
    <source>
        <dbReference type="ARBA" id="ARBA00017703"/>
    </source>
</evidence>
<accession>A0AB39BVU1</accession>